<feature type="glycosylation site" description="N-linked (GlcNAc...) asparagine" evidence="20">
    <location>
        <position position="350"/>
    </location>
</feature>
<evidence type="ECO:0000256" key="20">
    <source>
        <dbReference type="PIRSR" id="PIRSR605027-6"/>
    </source>
</evidence>
<evidence type="ECO:0000256" key="8">
    <source>
        <dbReference type="ARBA" id="ARBA00022723"/>
    </source>
</evidence>
<dbReference type="Gene3D" id="3.90.550.10">
    <property type="entry name" value="Spore Coat Polysaccharide Biosynthesis Protein SpsA, Chain A"/>
    <property type="match status" value="1"/>
</dbReference>
<evidence type="ECO:0000256" key="16">
    <source>
        <dbReference type="PIRSR" id="PIRSR605027-1"/>
    </source>
</evidence>
<evidence type="ECO:0000256" key="11">
    <source>
        <dbReference type="ARBA" id="ARBA00023034"/>
    </source>
</evidence>
<evidence type="ECO:0000256" key="13">
    <source>
        <dbReference type="ARBA" id="ARBA00023180"/>
    </source>
</evidence>
<evidence type="ECO:0000256" key="21">
    <source>
        <dbReference type="RuleBase" id="RU363127"/>
    </source>
</evidence>
<name>A0A8X6IRR1_TRICU</name>
<feature type="active site" description="Proton donor/acceptor" evidence="16">
    <location>
        <position position="331"/>
    </location>
</feature>
<feature type="binding site" evidence="17">
    <location>
        <position position="173"/>
    </location>
    <ligand>
        <name>UDP-alpha-D-glucuronate</name>
        <dbReference type="ChEBI" id="CHEBI:58052"/>
    </ligand>
</feature>
<evidence type="ECO:0000256" key="1">
    <source>
        <dbReference type="ARBA" id="ARBA00001936"/>
    </source>
</evidence>
<protein>
    <recommendedName>
        <fullName evidence="5 21">Galactosylgalactosylxylosylprotein 3-beta-glucuronosyltransferase</fullName>
        <ecNumber evidence="5 21">2.4.1.135</ecNumber>
    </recommendedName>
</protein>
<feature type="transmembrane region" description="Helical" evidence="21">
    <location>
        <begin position="27"/>
        <end position="46"/>
    </location>
</feature>
<evidence type="ECO:0000256" key="17">
    <source>
        <dbReference type="PIRSR" id="PIRSR605027-2"/>
    </source>
</evidence>
<evidence type="ECO:0000256" key="5">
    <source>
        <dbReference type="ARBA" id="ARBA00012641"/>
    </source>
</evidence>
<dbReference type="FunFam" id="3.90.550.10:FF:000044">
    <property type="entry name" value="Galactosylgalactosylxylosylprotein 3-beta-glucuronosyltransferase"/>
    <property type="match status" value="1"/>
</dbReference>
<comment type="subcellular location">
    <subcellularLocation>
        <location evidence="2 21">Golgi apparatus membrane</location>
        <topology evidence="2 21">Single-pass type II membrane protein</topology>
    </subcellularLocation>
</comment>
<comment type="pathway">
    <text evidence="3 21">Protein modification; protein glycosylation.</text>
</comment>
<evidence type="ECO:0000256" key="4">
    <source>
        <dbReference type="ARBA" id="ARBA00007706"/>
    </source>
</evidence>
<dbReference type="GO" id="GO:0050650">
    <property type="term" value="P:chondroitin sulfate proteoglycan biosynthetic process"/>
    <property type="evidence" value="ECO:0007669"/>
    <property type="project" value="TreeGrafter"/>
</dbReference>
<dbReference type="EC" id="2.4.1.135" evidence="5 21"/>
<reference evidence="22" key="1">
    <citation type="submission" date="2020-07" db="EMBL/GenBank/DDBJ databases">
        <title>Multicomponent nature underlies the extraordinary mechanical properties of spider dragline silk.</title>
        <authorList>
            <person name="Kono N."/>
            <person name="Nakamura H."/>
            <person name="Mori M."/>
            <person name="Yoshida Y."/>
            <person name="Ohtoshi R."/>
            <person name="Malay A.D."/>
            <person name="Moran D.A.P."/>
            <person name="Tomita M."/>
            <person name="Numata K."/>
            <person name="Arakawa K."/>
        </authorList>
    </citation>
    <scope>NUCLEOTIDE SEQUENCE</scope>
</reference>
<keyword evidence="7 21" id="KW-0812">Transmembrane</keyword>
<keyword evidence="11 21" id="KW-0333">Golgi apparatus</keyword>
<evidence type="ECO:0000256" key="10">
    <source>
        <dbReference type="ARBA" id="ARBA00022989"/>
    </source>
</evidence>
<organism evidence="22 23">
    <name type="scientific">Trichonephila clavata</name>
    <name type="common">Joro spider</name>
    <name type="synonym">Nephila clavata</name>
    <dbReference type="NCBI Taxonomy" id="2740835"/>
    <lineage>
        <taxon>Eukaryota</taxon>
        <taxon>Metazoa</taxon>
        <taxon>Ecdysozoa</taxon>
        <taxon>Arthropoda</taxon>
        <taxon>Chelicerata</taxon>
        <taxon>Arachnida</taxon>
        <taxon>Araneae</taxon>
        <taxon>Araneomorphae</taxon>
        <taxon>Entelegynae</taxon>
        <taxon>Araneoidea</taxon>
        <taxon>Nephilidae</taxon>
        <taxon>Trichonephila</taxon>
    </lineage>
</organism>
<evidence type="ECO:0000256" key="15">
    <source>
        <dbReference type="ARBA" id="ARBA00047979"/>
    </source>
</evidence>
<dbReference type="AlphaFoldDB" id="A0A8X6IRR1"/>
<evidence type="ECO:0000256" key="7">
    <source>
        <dbReference type="ARBA" id="ARBA00022692"/>
    </source>
</evidence>
<keyword evidence="6 21" id="KW-0808">Transferase</keyword>
<feature type="binding site" evidence="17">
    <location>
        <position position="221"/>
    </location>
    <ligand>
        <name>UDP-alpha-D-glucuronate</name>
        <dbReference type="ChEBI" id="CHEBI:58052"/>
    </ligand>
</feature>
<proteinExistence type="inferred from homology"/>
<dbReference type="PANTHER" id="PTHR10896">
    <property type="entry name" value="GALACTOSYLGALACTOSYLXYLOSYLPROTEIN 3-BETA-GLUCURONOSYLTRANSFERASE BETA-1,3-GLUCURONYLTRANSFERASE"/>
    <property type="match status" value="1"/>
</dbReference>
<comment type="caution">
    <text evidence="22">The sequence shown here is derived from an EMBL/GenBank/DDBJ whole genome shotgun (WGS) entry which is preliminary data.</text>
</comment>
<keyword evidence="10 21" id="KW-1133">Transmembrane helix</keyword>
<keyword evidence="14 18" id="KW-0464">Manganese</keyword>
<evidence type="ECO:0000313" key="22">
    <source>
        <dbReference type="EMBL" id="GFQ81960.1"/>
    </source>
</evidence>
<comment type="similarity">
    <text evidence="4 21">Belongs to the glycosyltransferase 43 family.</text>
</comment>
<dbReference type="InterPro" id="IPR029044">
    <property type="entry name" value="Nucleotide-diphossugar_trans"/>
</dbReference>
<dbReference type="InterPro" id="IPR005027">
    <property type="entry name" value="Glyco_trans_43"/>
</dbReference>
<dbReference type="GO" id="GO:0005975">
    <property type="term" value="P:carbohydrate metabolic process"/>
    <property type="evidence" value="ECO:0007669"/>
    <property type="project" value="TreeGrafter"/>
</dbReference>
<keyword evidence="8 18" id="KW-0479">Metal-binding</keyword>
<feature type="binding site" evidence="17">
    <location>
        <begin position="244"/>
        <end position="246"/>
    </location>
    <ligand>
        <name>UDP-alpha-D-glucuronate</name>
        <dbReference type="ChEBI" id="CHEBI:58052"/>
    </ligand>
</feature>
<dbReference type="Proteomes" id="UP000887116">
    <property type="component" value="Unassembled WGS sequence"/>
</dbReference>
<gene>
    <name evidence="22" type="primary">B3GAT3</name>
    <name evidence="22" type="ORF">TNCT_77701</name>
</gene>
<comment type="catalytic activity">
    <reaction evidence="15 21">
        <text>3-O-(beta-D-galactosyl-(1-&gt;3)-beta-D-galactosyl-(1-&gt;4)-beta-D-xylosyl)-L-seryl-[protein] + UDP-alpha-D-glucuronate = 3-O-(beta-D-GlcA-(1-&gt;3)-beta-D-Gal-(1-&gt;3)-beta-D-Gal-(1-&gt;4)-beta-D-Xyl)-L-seryl-[protein] + UDP + H(+)</text>
        <dbReference type="Rhea" id="RHEA:24168"/>
        <dbReference type="Rhea" id="RHEA-COMP:12571"/>
        <dbReference type="Rhea" id="RHEA-COMP:12573"/>
        <dbReference type="ChEBI" id="CHEBI:15378"/>
        <dbReference type="ChEBI" id="CHEBI:58052"/>
        <dbReference type="ChEBI" id="CHEBI:58223"/>
        <dbReference type="ChEBI" id="CHEBI:132090"/>
        <dbReference type="ChEBI" id="CHEBI:132093"/>
        <dbReference type="EC" id="2.4.1.135"/>
    </reaction>
</comment>
<dbReference type="SUPFAM" id="SSF53448">
    <property type="entry name" value="Nucleotide-diphospho-sugar transferases"/>
    <property type="match status" value="1"/>
</dbReference>
<evidence type="ECO:0000256" key="6">
    <source>
        <dbReference type="ARBA" id="ARBA00022679"/>
    </source>
</evidence>
<evidence type="ECO:0000256" key="19">
    <source>
        <dbReference type="PIRSR" id="PIRSR605027-4"/>
    </source>
</evidence>
<dbReference type="CDD" id="cd00218">
    <property type="entry name" value="GlcAT-I"/>
    <property type="match status" value="1"/>
</dbReference>
<evidence type="ECO:0000256" key="18">
    <source>
        <dbReference type="PIRSR" id="PIRSR605027-3"/>
    </source>
</evidence>
<dbReference type="GO" id="GO:0000139">
    <property type="term" value="C:Golgi membrane"/>
    <property type="evidence" value="ECO:0007669"/>
    <property type="project" value="UniProtKB-SubCell"/>
</dbReference>
<keyword evidence="13 20" id="KW-0325">Glycoprotein</keyword>
<feature type="binding site" evidence="17">
    <location>
        <position position="216"/>
    </location>
    <ligand>
        <name>UDP-alpha-D-glucuronate</name>
        <dbReference type="ChEBI" id="CHEBI:58052"/>
    </ligand>
</feature>
<keyword evidence="9 21" id="KW-0735">Signal-anchor</keyword>
<feature type="binding site" evidence="17">
    <location>
        <begin position="142"/>
        <end position="144"/>
    </location>
    <ligand>
        <name>UDP-alpha-D-glucuronate</name>
        <dbReference type="ChEBI" id="CHEBI:58052"/>
    </ligand>
</feature>
<feature type="site" description="Interaction with galactose moiety of substrate glycoprotein" evidence="19">
    <location>
        <position position="368"/>
    </location>
</feature>
<evidence type="ECO:0000256" key="3">
    <source>
        <dbReference type="ARBA" id="ARBA00004922"/>
    </source>
</evidence>
<dbReference type="GO" id="GO:0046872">
    <property type="term" value="F:metal ion binding"/>
    <property type="evidence" value="ECO:0007669"/>
    <property type="project" value="UniProtKB-KW"/>
</dbReference>
<feature type="binding site" evidence="17">
    <location>
        <begin position="358"/>
        <end position="360"/>
    </location>
    <ligand>
        <name>UDP-alpha-D-glucuronate</name>
        <dbReference type="ChEBI" id="CHEBI:58052"/>
    </ligand>
</feature>
<keyword evidence="12 21" id="KW-0472">Membrane</keyword>
<dbReference type="OrthoDB" id="675023at2759"/>
<accession>A0A8X6IRR1</accession>
<evidence type="ECO:0000256" key="14">
    <source>
        <dbReference type="ARBA" id="ARBA00023211"/>
    </source>
</evidence>
<feature type="transmembrane region" description="Helical" evidence="21">
    <location>
        <begin position="58"/>
        <end position="78"/>
    </location>
</feature>
<evidence type="ECO:0000313" key="23">
    <source>
        <dbReference type="Proteomes" id="UP000887116"/>
    </source>
</evidence>
<dbReference type="GO" id="GO:0015018">
    <property type="term" value="F:galactosylgalactosylxylosylprotein 3-beta-glucuronosyltransferase activity"/>
    <property type="evidence" value="ECO:0007669"/>
    <property type="project" value="UniProtKB-UniRule"/>
</dbReference>
<feature type="binding site" evidence="18">
    <location>
        <position position="246"/>
    </location>
    <ligand>
        <name>Mn(2+)</name>
        <dbReference type="ChEBI" id="CHEBI:29035"/>
    </ligand>
</feature>
<sequence length="382" mass="44513">MLEKEEGRIYSLLSLANQIRVEEHVDYYFLMARYLFFFNIHWILLLDFICNKMTSLQIFGIIFCAVTIVWLTLQVAVFNTCLHAKQYVPTNVQELCQKEQNYLLLRIFDLTKDEPQCTKLLKVLHKTINAYDKKPRIFIITPTYARPVQKAELTRLSHTLLLVPNIHWIVVEDAENKTTLVTNFLFKSKLSFTHLNVPTPLAMKMKKEDPNWLKPRGVLQRNLGLNWIRRHVHPDEKGVVYFADDDNTYDLDLFEEMRYTHTVSVWPVGLVGGLMVERPLIKNGKVVGWNTIWKADRPFPIDMAGFAVNLTLLLQHPEAGFSLAVPRGYQETKLLRDLVTVDQLEPKADNCTKVLVWHTRTEYPKLKQEKKLSVPSNLHIEV</sequence>
<feature type="site" description="Interaction with galactose moiety of substrate glycoprotein" evidence="19">
    <location>
        <position position="277"/>
    </location>
</feature>
<comment type="caution">
    <text evidence="21">Lacks conserved residue(s) required for the propagation of feature annotation.</text>
</comment>
<evidence type="ECO:0000256" key="2">
    <source>
        <dbReference type="ARBA" id="ARBA00004323"/>
    </source>
</evidence>
<keyword evidence="23" id="KW-1185">Reference proteome</keyword>
<dbReference type="EMBL" id="BMAO01032405">
    <property type="protein sequence ID" value="GFQ81960.1"/>
    <property type="molecule type" value="Genomic_DNA"/>
</dbReference>
<comment type="cofactor">
    <cofactor evidence="1 18 21">
        <name>Mn(2+)</name>
        <dbReference type="ChEBI" id="CHEBI:29035"/>
    </cofactor>
</comment>
<evidence type="ECO:0000256" key="9">
    <source>
        <dbReference type="ARBA" id="ARBA00022968"/>
    </source>
</evidence>
<evidence type="ECO:0000256" key="12">
    <source>
        <dbReference type="ARBA" id="ARBA00023136"/>
    </source>
</evidence>
<dbReference type="PANTHER" id="PTHR10896:SF65">
    <property type="entry name" value="GALACTOSYLGALACTOSYLXYLOSYLPROTEIN 3-BETA-GLUCURONOSYLTRANSFERASE 3"/>
    <property type="match status" value="1"/>
</dbReference>
<dbReference type="Pfam" id="PF03360">
    <property type="entry name" value="Glyco_transf_43"/>
    <property type="match status" value="1"/>
</dbReference>